<organism evidence="2 3">
    <name type="scientific">Gordonia pseudamarae</name>
    <dbReference type="NCBI Taxonomy" id="2831662"/>
    <lineage>
        <taxon>Bacteria</taxon>
        <taxon>Bacillati</taxon>
        <taxon>Actinomycetota</taxon>
        <taxon>Actinomycetes</taxon>
        <taxon>Mycobacteriales</taxon>
        <taxon>Gordoniaceae</taxon>
        <taxon>Gordonia</taxon>
    </lineage>
</organism>
<protein>
    <submittedName>
        <fullName evidence="2">Helix-turn-helix domain-containing protein</fullName>
    </submittedName>
</protein>
<reference evidence="2" key="1">
    <citation type="journal article" date="2021" name="Nat. Microbiol.">
        <title>Cocultivation of an ultrasmall environmental parasitic bacterium with lytic ability against bacteria associated with wastewater foams.</title>
        <authorList>
            <person name="Batinovic S."/>
            <person name="Rose J.J.A."/>
            <person name="Ratcliffe J."/>
            <person name="Seviour R.J."/>
            <person name="Petrovski S."/>
        </authorList>
    </citation>
    <scope>NUCLEOTIDE SEQUENCE</scope>
    <source>
        <strain evidence="2">CON9</strain>
    </source>
</reference>
<sequence>MADWFKATPESERLLSEERLILEATETVYEALERSGTTKTNLASRLGVTKSEIGQRLSGRRNLTIRSFAAMLHELGLEAKIVTRPLTRHDEIPNDDITARRRQQVPVPDAVTYRTSPVRLVSTSTSPEAVAG</sequence>
<name>A0ABX6IFD6_9ACTN</name>
<dbReference type="Pfam" id="PF01381">
    <property type="entry name" value="HTH_3"/>
    <property type="match status" value="1"/>
</dbReference>
<dbReference type="EMBL" id="CP045809">
    <property type="protein sequence ID" value="QHN34554.1"/>
    <property type="molecule type" value="Genomic_DNA"/>
</dbReference>
<gene>
    <name evidence="2" type="ORF">GII31_06215</name>
</gene>
<proteinExistence type="predicted"/>
<dbReference type="SUPFAM" id="SSF47413">
    <property type="entry name" value="lambda repressor-like DNA-binding domains"/>
    <property type="match status" value="1"/>
</dbReference>
<evidence type="ECO:0000313" key="2">
    <source>
        <dbReference type="EMBL" id="QHN34554.1"/>
    </source>
</evidence>
<dbReference type="RefSeq" id="WP_213247780.1">
    <property type="nucleotide sequence ID" value="NZ_CP045806.1"/>
</dbReference>
<feature type="domain" description="HTH cro/C1-type" evidence="1">
    <location>
        <begin position="28"/>
        <end position="82"/>
    </location>
</feature>
<evidence type="ECO:0000259" key="1">
    <source>
        <dbReference type="PROSITE" id="PS50943"/>
    </source>
</evidence>
<evidence type="ECO:0000313" key="3">
    <source>
        <dbReference type="Proteomes" id="UP001059836"/>
    </source>
</evidence>
<dbReference type="Gene3D" id="1.10.260.40">
    <property type="entry name" value="lambda repressor-like DNA-binding domains"/>
    <property type="match status" value="1"/>
</dbReference>
<dbReference type="Proteomes" id="UP001059836">
    <property type="component" value="Chromosome"/>
</dbReference>
<keyword evidence="3" id="KW-1185">Reference proteome</keyword>
<dbReference type="PROSITE" id="PS50943">
    <property type="entry name" value="HTH_CROC1"/>
    <property type="match status" value="1"/>
</dbReference>
<dbReference type="InterPro" id="IPR001387">
    <property type="entry name" value="Cro/C1-type_HTH"/>
</dbReference>
<dbReference type="SMART" id="SM00530">
    <property type="entry name" value="HTH_XRE"/>
    <property type="match status" value="1"/>
</dbReference>
<accession>A0ABX6IFD6</accession>
<dbReference type="CDD" id="cd00093">
    <property type="entry name" value="HTH_XRE"/>
    <property type="match status" value="1"/>
</dbReference>
<dbReference type="InterPro" id="IPR010982">
    <property type="entry name" value="Lambda_DNA-bd_dom_sf"/>
</dbReference>